<dbReference type="InterPro" id="IPR053149">
    <property type="entry name" value="TPK"/>
</dbReference>
<dbReference type="GO" id="GO:0005524">
    <property type="term" value="F:ATP binding"/>
    <property type="evidence" value="ECO:0007669"/>
    <property type="project" value="UniProtKB-KW"/>
</dbReference>
<dbReference type="InterPro" id="IPR036371">
    <property type="entry name" value="TPK_B1-bd_sf"/>
</dbReference>
<dbReference type="EC" id="2.7.6.2" evidence="5"/>
<keyword evidence="3 7" id="KW-0418">Kinase</keyword>
<dbReference type="PANTHER" id="PTHR41299">
    <property type="entry name" value="THIAMINE PYROPHOSPHOKINASE"/>
    <property type="match status" value="1"/>
</dbReference>
<name>A0A3D8PRH0_9BACI</name>
<accession>A0A3D8PRH0</accession>
<keyword evidence="4" id="KW-0067">ATP-binding</keyword>
<evidence type="ECO:0000313" key="8">
    <source>
        <dbReference type="Proteomes" id="UP000256520"/>
    </source>
</evidence>
<dbReference type="SMART" id="SM00983">
    <property type="entry name" value="TPK_B1_binding"/>
    <property type="match status" value="1"/>
</dbReference>
<keyword evidence="1" id="KW-0808">Transferase</keyword>
<protein>
    <recommendedName>
        <fullName evidence="5">Thiamine diphosphokinase</fullName>
        <ecNumber evidence="5">2.7.6.2</ecNumber>
    </recommendedName>
</protein>
<gene>
    <name evidence="7" type="ORF">CWR45_11145</name>
</gene>
<feature type="domain" description="Thiamin pyrophosphokinase thiamin-binding" evidence="6">
    <location>
        <begin position="142"/>
        <end position="208"/>
    </location>
</feature>
<proteinExistence type="predicted"/>
<evidence type="ECO:0000256" key="1">
    <source>
        <dbReference type="ARBA" id="ARBA00022679"/>
    </source>
</evidence>
<comment type="caution">
    <text evidence="7">The sequence shown here is derived from an EMBL/GenBank/DDBJ whole genome shotgun (WGS) entry which is preliminary data.</text>
</comment>
<evidence type="ECO:0000256" key="2">
    <source>
        <dbReference type="ARBA" id="ARBA00022741"/>
    </source>
</evidence>
<evidence type="ECO:0000259" key="6">
    <source>
        <dbReference type="SMART" id="SM00983"/>
    </source>
</evidence>
<dbReference type="InterPro" id="IPR006282">
    <property type="entry name" value="Thi_PPkinase"/>
</dbReference>
<dbReference type="Gene3D" id="3.40.50.10240">
    <property type="entry name" value="Thiamin pyrophosphokinase, catalytic domain"/>
    <property type="match status" value="1"/>
</dbReference>
<keyword evidence="8" id="KW-1185">Reference proteome</keyword>
<dbReference type="InterPro" id="IPR007371">
    <property type="entry name" value="TPK_catalytic"/>
</dbReference>
<keyword evidence="2" id="KW-0547">Nucleotide-binding</keyword>
<dbReference type="InterPro" id="IPR036759">
    <property type="entry name" value="TPK_catalytic_sf"/>
</dbReference>
<dbReference type="GO" id="GO:0016301">
    <property type="term" value="F:kinase activity"/>
    <property type="evidence" value="ECO:0007669"/>
    <property type="project" value="UniProtKB-KW"/>
</dbReference>
<dbReference type="RefSeq" id="WP_115749946.1">
    <property type="nucleotide sequence ID" value="NZ_PIOD01000011.1"/>
</dbReference>
<dbReference type="AlphaFoldDB" id="A0A3D8PRH0"/>
<dbReference type="SUPFAM" id="SSF63862">
    <property type="entry name" value="Thiamin pyrophosphokinase, substrate-binding domain"/>
    <property type="match status" value="1"/>
</dbReference>
<dbReference type="GO" id="GO:0006772">
    <property type="term" value="P:thiamine metabolic process"/>
    <property type="evidence" value="ECO:0007669"/>
    <property type="project" value="UniProtKB-UniRule"/>
</dbReference>
<dbReference type="GO" id="GO:0009229">
    <property type="term" value="P:thiamine diphosphate biosynthetic process"/>
    <property type="evidence" value="ECO:0007669"/>
    <property type="project" value="InterPro"/>
</dbReference>
<dbReference type="GO" id="GO:0030975">
    <property type="term" value="F:thiamine binding"/>
    <property type="evidence" value="ECO:0007669"/>
    <property type="project" value="InterPro"/>
</dbReference>
<reference evidence="8" key="1">
    <citation type="submission" date="2017-11" db="EMBL/GenBank/DDBJ databases">
        <authorList>
            <person name="Zhu W."/>
        </authorList>
    </citation>
    <scope>NUCLEOTIDE SEQUENCE [LARGE SCALE GENOMIC DNA]</scope>
    <source>
        <strain evidence="8">CAU 1051</strain>
    </source>
</reference>
<dbReference type="InterPro" id="IPR007373">
    <property type="entry name" value="Thiamin_PyroPKinase_B1-bd"/>
</dbReference>
<dbReference type="EMBL" id="PIOD01000011">
    <property type="protein sequence ID" value="RDW17881.1"/>
    <property type="molecule type" value="Genomic_DNA"/>
</dbReference>
<dbReference type="Proteomes" id="UP000256520">
    <property type="component" value="Unassembled WGS sequence"/>
</dbReference>
<dbReference type="PANTHER" id="PTHR41299:SF1">
    <property type="entry name" value="THIAMINE PYROPHOSPHOKINASE"/>
    <property type="match status" value="1"/>
</dbReference>
<dbReference type="NCBIfam" id="TIGR01378">
    <property type="entry name" value="thi_PPkinase"/>
    <property type="match status" value="1"/>
</dbReference>
<dbReference type="GO" id="GO:0004788">
    <property type="term" value="F:thiamine diphosphokinase activity"/>
    <property type="evidence" value="ECO:0007669"/>
    <property type="project" value="UniProtKB-UniRule"/>
</dbReference>
<dbReference type="Pfam" id="PF04265">
    <property type="entry name" value="TPK_B1_binding"/>
    <property type="match status" value="1"/>
</dbReference>
<evidence type="ECO:0000256" key="5">
    <source>
        <dbReference type="NCBIfam" id="TIGR01378"/>
    </source>
</evidence>
<evidence type="ECO:0000313" key="7">
    <source>
        <dbReference type="EMBL" id="RDW17881.1"/>
    </source>
</evidence>
<sequence>MTVVAIVGNGPEELLADLDSYVDKVDYWIGADRGAFVLAQNKMPIKYAVGDFDSIDEEEKVLIQNSADNYEEYQPEKDETDLEIALLKAFELNPNEIYLFGVTGGRIDHELVNIQLLYLIRNKGIKGVIIDHVNYLELTLPGTYEIIEDERYSNISFIPYTEKVEGITLTGFYYPLTNKTITWGSTRCISNKLSSNSGTFSYDKGILLLIKSRDAIPK</sequence>
<evidence type="ECO:0000256" key="4">
    <source>
        <dbReference type="ARBA" id="ARBA00022840"/>
    </source>
</evidence>
<dbReference type="Pfam" id="PF04263">
    <property type="entry name" value="TPK_catalytic"/>
    <property type="match status" value="1"/>
</dbReference>
<evidence type="ECO:0000256" key="3">
    <source>
        <dbReference type="ARBA" id="ARBA00022777"/>
    </source>
</evidence>
<organism evidence="7 8">
    <name type="scientific">Oceanobacillus chungangensis</name>
    <dbReference type="NCBI Taxonomy" id="1229152"/>
    <lineage>
        <taxon>Bacteria</taxon>
        <taxon>Bacillati</taxon>
        <taxon>Bacillota</taxon>
        <taxon>Bacilli</taxon>
        <taxon>Bacillales</taxon>
        <taxon>Bacillaceae</taxon>
        <taxon>Oceanobacillus</taxon>
    </lineage>
</organism>
<dbReference type="SUPFAM" id="SSF63999">
    <property type="entry name" value="Thiamin pyrophosphokinase, catalytic domain"/>
    <property type="match status" value="1"/>
</dbReference>
<dbReference type="CDD" id="cd07995">
    <property type="entry name" value="TPK"/>
    <property type="match status" value="1"/>
</dbReference>
<dbReference type="OrthoDB" id="9804377at2"/>